<dbReference type="GO" id="GO:0008237">
    <property type="term" value="F:metallopeptidase activity"/>
    <property type="evidence" value="ECO:0007669"/>
    <property type="project" value="InterPro"/>
</dbReference>
<dbReference type="InterPro" id="IPR036059">
    <property type="entry name" value="TldD/PmbA_sf"/>
</dbReference>
<dbReference type="KEGG" id="nct:NMSP_1085"/>
<dbReference type="AlphaFoldDB" id="A0A2Z2HL21"/>
<dbReference type="RefSeq" id="WP_086907763.1">
    <property type="nucleotide sequence ID" value="NZ_CP021324.1"/>
</dbReference>
<evidence type="ECO:0000313" key="3">
    <source>
        <dbReference type="EMBL" id="ARS64702.1"/>
    </source>
</evidence>
<keyword evidence="4" id="KW-1185">Reference proteome</keyword>
<dbReference type="InterPro" id="IPR035068">
    <property type="entry name" value="TldD/PmbA_N"/>
</dbReference>
<dbReference type="PANTHER" id="PTHR43421">
    <property type="entry name" value="METALLOPROTEASE PMBA"/>
    <property type="match status" value="1"/>
</dbReference>
<dbReference type="InterPro" id="IPR045569">
    <property type="entry name" value="Metalloprtase-TldD/E_C"/>
</dbReference>
<dbReference type="Proteomes" id="UP000249949">
    <property type="component" value="Chromosome"/>
</dbReference>
<sequence length="453" mass="50044">MSALEKAITYSKKAGIDECEIVSVKKNITTVRITDSEVVEIKQNFDENFGIRLIHNKKIASIQTTNEENIPDSIAKGIKSIKNLKPREFWRGLPVKKEYQQLEGIFDKKIKHISGSKATDIAQNMINSSESLKINTITGSLNLVYENFELSNSNGLNFNNESTYISGIINAESEQSIVPVSGIGHACGRTLSKFSSEQIGIDAKNMCTNSINPKKIDSDTYSIIFEPYSVGEILSFVVASNFNFKTFKEKKSCFSNKYKEKISMEEFNLTDNPHIPEGIGTKSIDSEGIKTEKSELIENGVFTNVFSNLYDSYKEGEKESSGNAIRIGSPMGNSAEPIPVSAPHNLIVTPGKSKQEDMIKDTKQGILIGRLWYTYAVNPIKGDFSCTARSGIQIIKNGEIVGPGKSVRIVHNLPKLLNNISDIGNDQRQVIQWASLPSITPSIKVENIAVNSI</sequence>
<dbReference type="GO" id="GO:0006508">
    <property type="term" value="P:proteolysis"/>
    <property type="evidence" value="ECO:0007669"/>
    <property type="project" value="InterPro"/>
</dbReference>
<accession>A0A2Z2HL21</accession>
<proteinExistence type="predicted"/>
<gene>
    <name evidence="3" type="ORF">NMSP_1085</name>
</gene>
<evidence type="ECO:0000259" key="2">
    <source>
        <dbReference type="Pfam" id="PF19289"/>
    </source>
</evidence>
<feature type="domain" description="Metalloprotease TldD/E N-terminal" evidence="1">
    <location>
        <begin position="19"/>
        <end position="79"/>
    </location>
</feature>
<reference evidence="3 4" key="1">
    <citation type="journal article" date="2017" name="Environ. Microbiol.">
        <title>Genome and epigenome of a novel marine Thaumarchaeota strain suggest viral infection, phosphorothioation DNA modification and multiple restriction systems.</title>
        <authorList>
            <person name="Ahlgren N.A."/>
            <person name="Chen Y."/>
            <person name="Needham D.M."/>
            <person name="Parada A.E."/>
            <person name="Sachdeva R."/>
            <person name="Trinh V."/>
            <person name="Chen T."/>
            <person name="Fuhrman J.A."/>
        </authorList>
    </citation>
    <scope>NUCLEOTIDE SEQUENCE [LARGE SCALE GENOMIC DNA]</scope>
    <source>
        <strain evidence="3 4">SPOT01</strain>
    </source>
</reference>
<feature type="domain" description="Metalloprotease TldD/E C-terminal" evidence="2">
    <location>
        <begin position="219"/>
        <end position="451"/>
    </location>
</feature>
<organism evidence="3 4">
    <name type="scientific">Candidatus Nitrosomarinus catalinensis</name>
    <dbReference type="NCBI Taxonomy" id="1898749"/>
    <lineage>
        <taxon>Archaea</taxon>
        <taxon>Nitrososphaerota</taxon>
        <taxon>Nitrososphaeria</taxon>
        <taxon>Nitrosopumilales</taxon>
        <taxon>Nitrosopumilaceae</taxon>
        <taxon>Candidatus Nitrosomarinus</taxon>
    </lineage>
</organism>
<dbReference type="Pfam" id="PF01523">
    <property type="entry name" value="PmbA_TldD_1st"/>
    <property type="match status" value="1"/>
</dbReference>
<protein>
    <submittedName>
        <fullName evidence="3">Peptidase PmbA</fullName>
    </submittedName>
</protein>
<evidence type="ECO:0000313" key="4">
    <source>
        <dbReference type="Proteomes" id="UP000249949"/>
    </source>
</evidence>
<name>A0A2Z2HL21_9ARCH</name>
<dbReference type="PANTHER" id="PTHR43421:SF1">
    <property type="entry name" value="METALLOPROTEASE PMBA"/>
    <property type="match status" value="1"/>
</dbReference>
<dbReference type="GO" id="GO:0005829">
    <property type="term" value="C:cytosol"/>
    <property type="evidence" value="ECO:0007669"/>
    <property type="project" value="TreeGrafter"/>
</dbReference>
<dbReference type="SUPFAM" id="SSF111283">
    <property type="entry name" value="Putative modulator of DNA gyrase, PmbA/TldD"/>
    <property type="match status" value="1"/>
</dbReference>
<dbReference type="Gene3D" id="3.30.2290.10">
    <property type="entry name" value="PmbA/TldD superfamily"/>
    <property type="match status" value="1"/>
</dbReference>
<dbReference type="GeneID" id="32901541"/>
<dbReference type="InterPro" id="IPR047657">
    <property type="entry name" value="PmbA"/>
</dbReference>
<dbReference type="InterPro" id="IPR002510">
    <property type="entry name" value="Metalloprtase-TldD/E_N"/>
</dbReference>
<dbReference type="OrthoDB" id="84520at2157"/>
<dbReference type="Pfam" id="PF19289">
    <property type="entry name" value="PmbA_TldD_3rd"/>
    <property type="match status" value="1"/>
</dbReference>
<evidence type="ECO:0000259" key="1">
    <source>
        <dbReference type="Pfam" id="PF01523"/>
    </source>
</evidence>
<dbReference type="EMBL" id="CP021324">
    <property type="protein sequence ID" value="ARS64702.1"/>
    <property type="molecule type" value="Genomic_DNA"/>
</dbReference>